<dbReference type="InterPro" id="IPR006076">
    <property type="entry name" value="FAD-dep_OxRdtase"/>
</dbReference>
<dbReference type="Gene3D" id="3.30.9.10">
    <property type="entry name" value="D-Amino Acid Oxidase, subunit A, domain 2"/>
    <property type="match status" value="1"/>
</dbReference>
<dbReference type="RefSeq" id="WP_066179501.1">
    <property type="nucleotide sequence ID" value="NZ_LQZT01000018.1"/>
</dbReference>
<comment type="similarity">
    <text evidence="1">Belongs to the DadA oxidoreductase family.</text>
</comment>
<organism evidence="4 5">
    <name type="scientific">Hoeflea olei</name>
    <dbReference type="NCBI Taxonomy" id="1480615"/>
    <lineage>
        <taxon>Bacteria</taxon>
        <taxon>Pseudomonadati</taxon>
        <taxon>Pseudomonadota</taxon>
        <taxon>Alphaproteobacteria</taxon>
        <taxon>Hyphomicrobiales</taxon>
        <taxon>Rhizobiaceae</taxon>
        <taxon>Hoeflea</taxon>
    </lineage>
</organism>
<dbReference type="Gene3D" id="3.50.50.60">
    <property type="entry name" value="FAD/NAD(P)-binding domain"/>
    <property type="match status" value="2"/>
</dbReference>
<dbReference type="GO" id="GO:0005737">
    <property type="term" value="C:cytoplasm"/>
    <property type="evidence" value="ECO:0007669"/>
    <property type="project" value="TreeGrafter"/>
</dbReference>
<dbReference type="GO" id="GO:0055130">
    <property type="term" value="P:D-alanine catabolic process"/>
    <property type="evidence" value="ECO:0007669"/>
    <property type="project" value="TreeGrafter"/>
</dbReference>
<dbReference type="PANTHER" id="PTHR13847">
    <property type="entry name" value="SARCOSINE DEHYDROGENASE-RELATED"/>
    <property type="match status" value="1"/>
</dbReference>
<dbReference type="GO" id="GO:0005886">
    <property type="term" value="C:plasma membrane"/>
    <property type="evidence" value="ECO:0007669"/>
    <property type="project" value="TreeGrafter"/>
</dbReference>
<dbReference type="STRING" id="1480615.AWJ14_14080"/>
<evidence type="ECO:0000259" key="3">
    <source>
        <dbReference type="Pfam" id="PF01266"/>
    </source>
</evidence>
<evidence type="ECO:0000313" key="4">
    <source>
        <dbReference type="EMBL" id="OCW57308.1"/>
    </source>
</evidence>
<dbReference type="InterPro" id="IPR036188">
    <property type="entry name" value="FAD/NAD-bd_sf"/>
</dbReference>
<evidence type="ECO:0000313" key="5">
    <source>
        <dbReference type="Proteomes" id="UP000094795"/>
    </source>
</evidence>
<dbReference type="EMBL" id="LQZT01000018">
    <property type="protein sequence ID" value="OCW57308.1"/>
    <property type="molecule type" value="Genomic_DNA"/>
</dbReference>
<keyword evidence="2" id="KW-0560">Oxidoreductase</keyword>
<dbReference type="PANTHER" id="PTHR13847:SF280">
    <property type="entry name" value="D-AMINO ACID DEHYDROGENASE"/>
    <property type="match status" value="1"/>
</dbReference>
<dbReference type="SUPFAM" id="SSF51905">
    <property type="entry name" value="FAD/NAD(P)-binding domain"/>
    <property type="match status" value="1"/>
</dbReference>
<dbReference type="Pfam" id="PF01266">
    <property type="entry name" value="DAO"/>
    <property type="match status" value="1"/>
</dbReference>
<evidence type="ECO:0000256" key="2">
    <source>
        <dbReference type="ARBA" id="ARBA00023002"/>
    </source>
</evidence>
<keyword evidence="4" id="KW-0813">Transport</keyword>
<name>A0A1C1YUT7_9HYPH</name>
<comment type="caution">
    <text evidence="4">The sequence shown here is derived from an EMBL/GenBank/DDBJ whole genome shotgun (WGS) entry which is preliminary data.</text>
</comment>
<dbReference type="Proteomes" id="UP000094795">
    <property type="component" value="Unassembled WGS sequence"/>
</dbReference>
<evidence type="ECO:0000256" key="1">
    <source>
        <dbReference type="ARBA" id="ARBA00009410"/>
    </source>
</evidence>
<protein>
    <submittedName>
        <fullName evidence="4">PTS sugar transporter subunit IID</fullName>
    </submittedName>
</protein>
<reference evidence="4 5" key="1">
    <citation type="submission" date="2015-12" db="EMBL/GenBank/DDBJ databases">
        <authorList>
            <person name="Shamseldin A."/>
            <person name="Moawad H."/>
            <person name="Abd El-Rahim W.M."/>
            <person name="Sadowsky M.J."/>
        </authorList>
    </citation>
    <scope>NUCLEOTIDE SEQUENCE [LARGE SCALE GENOMIC DNA]</scope>
    <source>
        <strain evidence="4 5">JC234</strain>
    </source>
</reference>
<dbReference type="GO" id="GO:0008718">
    <property type="term" value="F:D-amino-acid dehydrogenase activity"/>
    <property type="evidence" value="ECO:0007669"/>
    <property type="project" value="TreeGrafter"/>
</dbReference>
<gene>
    <name evidence="4" type="ORF">AWJ14_14080</name>
</gene>
<sequence length="453" mass="48836">MSSSPAGPITEATPVRFSDPLPREVDVVVIGGGVIGIMSALYMNRLGLKVCVVEKGRVAGEQSSRNWGWIRQLGRDEGELPVMMEASQLWQQLDAETGHRTGFRREGILYLSSTQKDLDNQAAWLDVAERHQLDVRLLDSAGVAKLVDSGPGGKRWLGGVWSPTDARGEPWLAVPAVAELAHHQGVLIRENCAARALEMKAGRVAGLHTEAGFISASQVVVAGGAWSSLFLARHGVSIPQLSVRSSVARSGPMAEMFAGCAHDEELAFRRREDGGYTLSSLGSHDLMVGPDAFRHFFTWLPVAVRSLGATRFLPVSPRHYPDAWGTPRRWGADEVSPFERCRVLDPAPERGRAGKAQSYFAARFPSLGKPELLNEWAGLIDAMPDVVPVVDRVPGHEGLIVATGMSGHGFGIGPGFGKAVAHIAAGRPTGHDLSRFRFSRFTDGSKLRPGPAL</sequence>
<dbReference type="AlphaFoldDB" id="A0A1C1YUT7"/>
<feature type="domain" description="FAD dependent oxidoreductase" evidence="3">
    <location>
        <begin position="26"/>
        <end position="422"/>
    </location>
</feature>
<keyword evidence="4" id="KW-0762">Sugar transport</keyword>
<keyword evidence="5" id="KW-1185">Reference proteome</keyword>
<accession>A0A1C1YUT7</accession>
<proteinExistence type="inferred from homology"/>